<keyword evidence="2" id="KW-1185">Reference proteome</keyword>
<name>A0ABQ9UFJ2_SAGOE</name>
<evidence type="ECO:0000313" key="2">
    <source>
        <dbReference type="Proteomes" id="UP001266305"/>
    </source>
</evidence>
<evidence type="ECO:0000313" key="1">
    <source>
        <dbReference type="EMBL" id="KAK2095795.1"/>
    </source>
</evidence>
<feature type="non-terminal residue" evidence="1">
    <location>
        <position position="75"/>
    </location>
</feature>
<proteinExistence type="predicted"/>
<dbReference type="EMBL" id="JASSZA010000013">
    <property type="protein sequence ID" value="KAK2095795.1"/>
    <property type="molecule type" value="Genomic_DNA"/>
</dbReference>
<sequence>MVECAALLEAAETLDLVEVFKGLIQEYEHYKNFQGRRTTGAGVEGSLQCAELGHLSHISRGDPNILLSDEETKVD</sequence>
<gene>
    <name evidence="1" type="ORF">P7K49_027211</name>
</gene>
<protein>
    <submittedName>
        <fullName evidence="1">Uncharacterized protein</fullName>
    </submittedName>
</protein>
<comment type="caution">
    <text evidence="1">The sequence shown here is derived from an EMBL/GenBank/DDBJ whole genome shotgun (WGS) entry which is preliminary data.</text>
</comment>
<reference evidence="1 2" key="1">
    <citation type="submission" date="2023-05" db="EMBL/GenBank/DDBJ databases">
        <title>B98-5 Cell Line De Novo Hybrid Assembly: An Optical Mapping Approach.</title>
        <authorList>
            <person name="Kananen K."/>
            <person name="Auerbach J.A."/>
            <person name="Kautto E."/>
            <person name="Blachly J.S."/>
        </authorList>
    </citation>
    <scope>NUCLEOTIDE SEQUENCE [LARGE SCALE GENOMIC DNA]</scope>
    <source>
        <strain evidence="1">B95-8</strain>
        <tissue evidence="1">Cell line</tissue>
    </source>
</reference>
<organism evidence="1 2">
    <name type="scientific">Saguinus oedipus</name>
    <name type="common">Cotton-top tamarin</name>
    <name type="synonym">Oedipomidas oedipus</name>
    <dbReference type="NCBI Taxonomy" id="9490"/>
    <lineage>
        <taxon>Eukaryota</taxon>
        <taxon>Metazoa</taxon>
        <taxon>Chordata</taxon>
        <taxon>Craniata</taxon>
        <taxon>Vertebrata</taxon>
        <taxon>Euteleostomi</taxon>
        <taxon>Mammalia</taxon>
        <taxon>Eutheria</taxon>
        <taxon>Euarchontoglires</taxon>
        <taxon>Primates</taxon>
        <taxon>Haplorrhini</taxon>
        <taxon>Platyrrhini</taxon>
        <taxon>Cebidae</taxon>
        <taxon>Callitrichinae</taxon>
        <taxon>Saguinus</taxon>
    </lineage>
</organism>
<dbReference type="Proteomes" id="UP001266305">
    <property type="component" value="Unassembled WGS sequence"/>
</dbReference>
<accession>A0ABQ9UFJ2</accession>